<proteinExistence type="predicted"/>
<dbReference type="EMBL" id="FCOE02000026">
    <property type="protein sequence ID" value="SAK85803.1"/>
    <property type="molecule type" value="Genomic_DNA"/>
</dbReference>
<dbReference type="OrthoDB" id="6545863at2"/>
<evidence type="ECO:0000313" key="2">
    <source>
        <dbReference type="EMBL" id="SAK85803.1"/>
    </source>
</evidence>
<dbReference type="Proteomes" id="UP000054911">
    <property type="component" value="Unassembled WGS sequence"/>
</dbReference>
<evidence type="ECO:0000313" key="3">
    <source>
        <dbReference type="Proteomes" id="UP000054911"/>
    </source>
</evidence>
<dbReference type="STRING" id="1777141.AWB80_05836"/>
<reference evidence="2" key="1">
    <citation type="submission" date="2016-01" db="EMBL/GenBank/DDBJ databases">
        <authorList>
            <person name="Peeters C."/>
        </authorList>
    </citation>
    <scope>NUCLEOTIDE SEQUENCE [LARGE SCALE GENOMIC DNA]</scope>
    <source>
        <strain evidence="2">LMG 29323</strain>
    </source>
</reference>
<keyword evidence="1" id="KW-0732">Signal</keyword>
<name>A0A158CTU1_9BURK</name>
<comment type="caution">
    <text evidence="2">The sequence shown here is derived from an EMBL/GenBank/DDBJ whole genome shotgun (WGS) entry which is preliminary data.</text>
</comment>
<feature type="chain" id="PRO_5007623424" description="Lipoprotein" evidence="1">
    <location>
        <begin position="21"/>
        <end position="196"/>
    </location>
</feature>
<gene>
    <name evidence="2" type="ORF">AWB80_05836</name>
</gene>
<protein>
    <recommendedName>
        <fullName evidence="4">Lipoprotein</fullName>
    </recommendedName>
</protein>
<dbReference type="RefSeq" id="WP_143328153.1">
    <property type="nucleotide sequence ID" value="NZ_FCOE02000026.1"/>
</dbReference>
<evidence type="ECO:0008006" key="4">
    <source>
        <dbReference type="Google" id="ProtNLM"/>
    </source>
</evidence>
<organism evidence="2 3">
    <name type="scientific">Caballeronia pedi</name>
    <dbReference type="NCBI Taxonomy" id="1777141"/>
    <lineage>
        <taxon>Bacteria</taxon>
        <taxon>Pseudomonadati</taxon>
        <taxon>Pseudomonadota</taxon>
        <taxon>Betaproteobacteria</taxon>
        <taxon>Burkholderiales</taxon>
        <taxon>Burkholderiaceae</taxon>
        <taxon>Caballeronia</taxon>
    </lineage>
</organism>
<sequence>MKKRMLLVAWLGCIAMSASARQPHADQISKQEWNFDGCHFMLTDLYGGRTTRPEGALYIANINPLARHPFDTSIQFSCENPASAKTYLDLAGIRMTGKEWALDPSPENVGLKEQRTTFQALRGKGWAGGGVTQDDINGDEQRRTRIYAFCIPHNQLALCGVVRHVGYLMWPKETTLPQVIKLLESIEFIDSSEPSN</sequence>
<dbReference type="AlphaFoldDB" id="A0A158CTU1"/>
<accession>A0A158CTU1</accession>
<feature type="signal peptide" evidence="1">
    <location>
        <begin position="1"/>
        <end position="20"/>
    </location>
</feature>
<evidence type="ECO:0000256" key="1">
    <source>
        <dbReference type="SAM" id="SignalP"/>
    </source>
</evidence>
<keyword evidence="3" id="KW-1185">Reference proteome</keyword>